<dbReference type="InterPro" id="IPR004839">
    <property type="entry name" value="Aminotransferase_I/II_large"/>
</dbReference>
<dbReference type="SUPFAM" id="SSF53383">
    <property type="entry name" value="PLP-dependent transferases"/>
    <property type="match status" value="1"/>
</dbReference>
<evidence type="ECO:0000256" key="6">
    <source>
        <dbReference type="ARBA" id="ARBA00022898"/>
    </source>
</evidence>
<dbReference type="PANTHER" id="PTHR42790">
    <property type="entry name" value="AMINOTRANSFERASE"/>
    <property type="match status" value="1"/>
</dbReference>
<dbReference type="STRING" id="1121448.DGI_0605"/>
<keyword evidence="4" id="KW-0032">Aminotransferase</keyword>
<evidence type="ECO:0000259" key="7">
    <source>
        <dbReference type="Pfam" id="PF00155"/>
    </source>
</evidence>
<evidence type="ECO:0000256" key="1">
    <source>
        <dbReference type="ARBA" id="ARBA00001933"/>
    </source>
</evidence>
<comment type="similarity">
    <text evidence="2">Belongs to the class-I pyridoxal-phosphate-dependent aminotransferase family.</text>
</comment>
<dbReference type="Proteomes" id="UP000016587">
    <property type="component" value="Chromosome"/>
</dbReference>
<dbReference type="PANTHER" id="PTHR42790:SF19">
    <property type="entry name" value="KYNURENINE_ALPHA-AMINOADIPATE AMINOTRANSFERASE, MITOCHONDRIAL"/>
    <property type="match status" value="1"/>
</dbReference>
<dbReference type="GO" id="GO:1901605">
    <property type="term" value="P:alpha-amino acid metabolic process"/>
    <property type="evidence" value="ECO:0007669"/>
    <property type="project" value="TreeGrafter"/>
</dbReference>
<evidence type="ECO:0000256" key="3">
    <source>
        <dbReference type="ARBA" id="ARBA00011738"/>
    </source>
</evidence>
<dbReference type="InterPro" id="IPR015421">
    <property type="entry name" value="PyrdxlP-dep_Trfase_major"/>
</dbReference>
<reference evidence="8 9" key="1">
    <citation type="journal article" date="2013" name="J. Bacteriol.">
        <title>Roles of HynAB and Ech, the only two hydrogenases found in the model sulfate reducer Desulfovibrio gigas.</title>
        <authorList>
            <person name="Morais-Silva F.O."/>
            <person name="Santos C.I."/>
            <person name="Rodrigues R."/>
            <person name="Pereira I.A."/>
            <person name="Rodrigues-Pousada C."/>
        </authorList>
    </citation>
    <scope>NUCLEOTIDE SEQUENCE [LARGE SCALE GENOMIC DNA]</scope>
    <source>
        <strain evidence="9">ATCC 19364 / DSM 1382 / NCIMB 9332 / VKM B-1759</strain>
    </source>
</reference>
<dbReference type="HOGENOM" id="CLU_017584_0_6_7"/>
<dbReference type="eggNOG" id="COG1167">
    <property type="taxonomic scope" value="Bacteria"/>
</dbReference>
<gene>
    <name evidence="8" type="ORF">DGI_0605</name>
</gene>
<proteinExistence type="inferred from homology"/>
<comment type="cofactor">
    <cofactor evidence="1">
        <name>pyridoxal 5'-phosphate</name>
        <dbReference type="ChEBI" id="CHEBI:597326"/>
    </cofactor>
</comment>
<dbReference type="PATRIC" id="fig|1121448.10.peg.605"/>
<keyword evidence="9" id="KW-1185">Reference proteome</keyword>
<dbReference type="AlphaFoldDB" id="T2G8A1"/>
<comment type="subunit">
    <text evidence="3">Homodimer.</text>
</comment>
<dbReference type="InterPro" id="IPR015422">
    <property type="entry name" value="PyrdxlP-dep_Trfase_small"/>
</dbReference>
<keyword evidence="5" id="KW-0808">Transferase</keyword>
<protein>
    <submittedName>
        <fullName evidence="8">Putative GntR family transcriptional regulator</fullName>
    </submittedName>
</protein>
<dbReference type="FunFam" id="3.40.640.10:FF:000053">
    <property type="entry name" value="Aminotransferase, class I"/>
    <property type="match status" value="1"/>
</dbReference>
<dbReference type="Pfam" id="PF00155">
    <property type="entry name" value="Aminotran_1_2"/>
    <property type="match status" value="1"/>
</dbReference>
<dbReference type="InterPro" id="IPR050859">
    <property type="entry name" value="Class-I_PLP-dep_aminotransf"/>
</dbReference>
<keyword evidence="6" id="KW-0663">Pyridoxal phosphate</keyword>
<feature type="domain" description="Aminotransferase class I/classII large" evidence="7">
    <location>
        <begin position="39"/>
        <end position="381"/>
    </location>
</feature>
<evidence type="ECO:0000256" key="2">
    <source>
        <dbReference type="ARBA" id="ARBA00007441"/>
    </source>
</evidence>
<sequence length="392" mass="43076">MRYSPRLATVKRSYIREILKATQDPAIISFAGGLPSPDHFPSQAFAEAAHAVLTENGAAVLQYSITEGYPPLREYIARRYADTLGLDVPMEQILITTGSQQGLDLMAKVFLDPGDGVLMERPGYLGAIQAFSLFGAAFDTVDLGPTGVDLAQLEAGLAKKPKLFYAVPNFQNPSGCTYDEPTRREVARLLAGSDTVLVEDNPYGELRFSGTPLPPLRAFAQGACTVLLGSFSKIASPGMRVGWLVADPDLMHKLVTAKQASDLHTSIFTQRVLHRFLTDNDLDAHIAVIRKAYGERCQCMLQAIRASFPEEVRYTEPEGGMFLWVQLPEGLSSERLFQKAIARKVAFVPGHPFYVDGTANSLRLNFSNSTPERIEEGIHRLAECLKELLATR</sequence>
<dbReference type="EMBL" id="CP006585">
    <property type="protein sequence ID" value="AGW12513.1"/>
    <property type="molecule type" value="Genomic_DNA"/>
</dbReference>
<accession>T2G8A1</accession>
<evidence type="ECO:0000256" key="5">
    <source>
        <dbReference type="ARBA" id="ARBA00022679"/>
    </source>
</evidence>
<evidence type="ECO:0000313" key="9">
    <source>
        <dbReference type="Proteomes" id="UP000016587"/>
    </source>
</evidence>
<evidence type="ECO:0000256" key="4">
    <source>
        <dbReference type="ARBA" id="ARBA00022576"/>
    </source>
</evidence>
<reference evidence="9" key="2">
    <citation type="submission" date="2013-07" db="EMBL/GenBank/DDBJ databases">
        <authorList>
            <person name="Morais-Silva F.O."/>
            <person name="Rezende A.M."/>
            <person name="Pimentel C."/>
            <person name="Resende D.M."/>
            <person name="Santos C.I."/>
            <person name="Clemente C."/>
            <person name="de Oliveira L.M."/>
            <person name="da Silva S.M."/>
            <person name="Costa D.A."/>
            <person name="Varela-Raposo A."/>
            <person name="Horacio E.C.A."/>
            <person name="Matos M."/>
            <person name="Flores O."/>
            <person name="Ruiz J.C."/>
            <person name="Rodrigues-Pousada C."/>
        </authorList>
    </citation>
    <scope>NUCLEOTIDE SEQUENCE [LARGE SCALE GENOMIC DNA]</scope>
    <source>
        <strain evidence="9">ATCC 19364 / DSM 1382 / NCIMB 9332 / VKM B-1759</strain>
    </source>
</reference>
<name>T2G8A1_MEGG1</name>
<organism evidence="8 9">
    <name type="scientific">Megalodesulfovibrio gigas (strain ATCC 19364 / DSM 1382 / NCIMB 9332 / VKM B-1759)</name>
    <name type="common">Desulfovibrio gigas</name>
    <dbReference type="NCBI Taxonomy" id="1121448"/>
    <lineage>
        <taxon>Bacteria</taxon>
        <taxon>Pseudomonadati</taxon>
        <taxon>Thermodesulfobacteriota</taxon>
        <taxon>Desulfovibrionia</taxon>
        <taxon>Desulfovibrionales</taxon>
        <taxon>Desulfovibrionaceae</taxon>
        <taxon>Megalodesulfovibrio</taxon>
    </lineage>
</organism>
<dbReference type="OrthoDB" id="9808770at2"/>
<dbReference type="RefSeq" id="WP_021759166.1">
    <property type="nucleotide sequence ID" value="NC_022444.1"/>
</dbReference>
<dbReference type="InterPro" id="IPR015424">
    <property type="entry name" value="PyrdxlP-dep_Trfase"/>
</dbReference>
<dbReference type="KEGG" id="dgg:DGI_0605"/>
<dbReference type="Gene3D" id="3.90.1150.10">
    <property type="entry name" value="Aspartate Aminotransferase, domain 1"/>
    <property type="match status" value="1"/>
</dbReference>
<dbReference type="Gene3D" id="3.40.640.10">
    <property type="entry name" value="Type I PLP-dependent aspartate aminotransferase-like (Major domain)"/>
    <property type="match status" value="1"/>
</dbReference>
<dbReference type="CDD" id="cd00609">
    <property type="entry name" value="AAT_like"/>
    <property type="match status" value="1"/>
</dbReference>
<dbReference type="GO" id="GO:0008483">
    <property type="term" value="F:transaminase activity"/>
    <property type="evidence" value="ECO:0007669"/>
    <property type="project" value="UniProtKB-KW"/>
</dbReference>
<evidence type="ECO:0000313" key="8">
    <source>
        <dbReference type="EMBL" id="AGW12513.1"/>
    </source>
</evidence>
<dbReference type="GO" id="GO:0030170">
    <property type="term" value="F:pyridoxal phosphate binding"/>
    <property type="evidence" value="ECO:0007669"/>
    <property type="project" value="InterPro"/>
</dbReference>